<evidence type="ECO:0000259" key="2">
    <source>
        <dbReference type="Pfam" id="PF15648"/>
    </source>
</evidence>
<dbReference type="EMBL" id="AB853026">
    <property type="protein sequence ID" value="BAO18958.1"/>
    <property type="molecule type" value="Genomic_DNA"/>
</dbReference>
<dbReference type="InterPro" id="IPR028904">
    <property type="entry name" value="Tox-REase-5_dom"/>
</dbReference>
<feature type="domain" description="Tox-REase-5" evidence="2">
    <location>
        <begin position="86"/>
        <end position="176"/>
    </location>
</feature>
<feature type="region of interest" description="Disordered" evidence="1">
    <location>
        <begin position="35"/>
        <end position="55"/>
    </location>
</feature>
<reference evidence="3" key="1">
    <citation type="journal article" date="2014" name="Microbiology">
        <title>A 2,4-dichlorophenoxyacetic acid degradation plasmid pM7012 discloses distribution of an unclassified megaplasmid group across bacterial species.</title>
        <authorList>
            <person name="Sakai Y."/>
            <person name="Ogawa N."/>
            <person name="Shimomura Y."/>
            <person name="Fujii T."/>
        </authorList>
    </citation>
    <scope>NUCLEOTIDE SEQUENCE</scope>
    <source>
        <strain evidence="3">M701</strain>
    </source>
</reference>
<organism evidence="3">
    <name type="scientific">Burkholderia sp. M701</name>
    <dbReference type="NCBI Taxonomy" id="326454"/>
    <lineage>
        <taxon>Bacteria</taxon>
        <taxon>Pseudomonadati</taxon>
        <taxon>Pseudomonadota</taxon>
        <taxon>Betaproteobacteria</taxon>
        <taxon>Burkholderiales</taxon>
        <taxon>Burkholderiaceae</taxon>
        <taxon>Burkholderia</taxon>
    </lineage>
</organism>
<dbReference type="Pfam" id="PF15648">
    <property type="entry name" value="Tox-REase-5"/>
    <property type="match status" value="1"/>
</dbReference>
<name>V5YNT7_9BURK</name>
<dbReference type="RefSeq" id="WP_023842501.1">
    <property type="nucleotide sequence ID" value="NC_022995.1"/>
</dbReference>
<proteinExistence type="predicted"/>
<accession>V5YNT7</accession>
<geneLocation type="plasmid" evidence="3">
    <name>pM7012</name>
</geneLocation>
<protein>
    <recommendedName>
        <fullName evidence="2">Tox-REase-5 domain-containing protein</fullName>
    </recommendedName>
</protein>
<evidence type="ECO:0000313" key="3">
    <source>
        <dbReference type="EMBL" id="BAO18958.1"/>
    </source>
</evidence>
<evidence type="ECO:0000256" key="1">
    <source>
        <dbReference type="SAM" id="MobiDB-lite"/>
    </source>
</evidence>
<keyword evidence="3" id="KW-0614">Plasmid</keyword>
<sequence>MASLLWPAIEAAAEELGPVLQRAGAALLGGTAAAGTASLSGDTSKDDGKAAPIARTLPRTDENCKKCPPEQTGRSVRRNHSMSDVSREYQGRITGRPYSVAEGWSEEWDWYVDFDGFKAEACLLQEAKANYDQFLDDDGEPKFWFSFNDTIKQINQQGRTVRANPPAKLMWYFMTPKAREFLLPLMDRVGVPSVYQP</sequence>
<reference evidence="3" key="2">
    <citation type="submission" date="2024-06" db="EMBL/GenBank/DDBJ databases">
        <authorList>
            <person name="Sakai Y."/>
            <person name="Fujii T."/>
        </authorList>
    </citation>
    <scope>NUCLEOTIDE SEQUENCE</scope>
    <source>
        <strain evidence="3">M701</strain>
        <plasmid evidence="3">pM7012</plasmid>
    </source>
</reference>
<dbReference type="AlphaFoldDB" id="V5YNT7"/>
<feature type="region of interest" description="Disordered" evidence="1">
    <location>
        <begin position="66"/>
        <end position="85"/>
    </location>
</feature>